<comment type="similarity">
    <text evidence="1">Belongs to the membrane fusion protein (MFP) (TC 8.A.1) family.</text>
</comment>
<reference evidence="6" key="1">
    <citation type="submission" date="2016-11" db="EMBL/GenBank/DDBJ databases">
        <authorList>
            <person name="Varghese N."/>
            <person name="Submissions S."/>
        </authorList>
    </citation>
    <scope>NUCLEOTIDE SEQUENCE [LARGE SCALE GENOMIC DNA]</scope>
    <source>
        <strain evidence="6">DSM 18802</strain>
    </source>
</reference>
<dbReference type="NCBIfam" id="TIGR01730">
    <property type="entry name" value="RND_mfp"/>
    <property type="match status" value="1"/>
</dbReference>
<proteinExistence type="inferred from homology"/>
<dbReference type="OrthoDB" id="11589at2"/>
<name>A0A1M7HKJ1_9FIRM</name>
<evidence type="ECO:0000313" key="6">
    <source>
        <dbReference type="Proteomes" id="UP000184375"/>
    </source>
</evidence>
<dbReference type="InterPro" id="IPR006143">
    <property type="entry name" value="RND_pump_MFP"/>
</dbReference>
<dbReference type="GO" id="GO:1990281">
    <property type="term" value="C:efflux pump complex"/>
    <property type="evidence" value="ECO:0007669"/>
    <property type="project" value="TreeGrafter"/>
</dbReference>
<dbReference type="Proteomes" id="UP000184375">
    <property type="component" value="Unassembled WGS sequence"/>
</dbReference>
<feature type="domain" description="YknX-like C-terminal permuted SH3-like" evidence="4">
    <location>
        <begin position="343"/>
        <end position="411"/>
    </location>
</feature>
<evidence type="ECO:0000256" key="1">
    <source>
        <dbReference type="ARBA" id="ARBA00009477"/>
    </source>
</evidence>
<dbReference type="PANTHER" id="PTHR30469">
    <property type="entry name" value="MULTIDRUG RESISTANCE PROTEIN MDTA"/>
    <property type="match status" value="1"/>
</dbReference>
<feature type="domain" description="Multidrug resistance protein MdtA-like barrel-sandwich hybrid" evidence="3">
    <location>
        <begin position="56"/>
        <end position="243"/>
    </location>
</feature>
<evidence type="ECO:0000259" key="4">
    <source>
        <dbReference type="Pfam" id="PF25989"/>
    </source>
</evidence>
<feature type="coiled-coil region" evidence="2">
    <location>
        <begin position="87"/>
        <end position="220"/>
    </location>
</feature>
<gene>
    <name evidence="5" type="ORF">SAMN05660826_00683</name>
</gene>
<dbReference type="GO" id="GO:0015562">
    <property type="term" value="F:efflux transmembrane transporter activity"/>
    <property type="evidence" value="ECO:0007669"/>
    <property type="project" value="TreeGrafter"/>
</dbReference>
<dbReference type="RefSeq" id="WP_073254675.1">
    <property type="nucleotide sequence ID" value="NZ_FRCR01000003.1"/>
</dbReference>
<accession>A0A1M7HKJ1</accession>
<dbReference type="SUPFAM" id="SSF111369">
    <property type="entry name" value="HlyD-like secretion proteins"/>
    <property type="match status" value="2"/>
</dbReference>
<organism evidence="5 6">
    <name type="scientific">Caldanaerovirga acetigignens</name>
    <dbReference type="NCBI Taxonomy" id="447595"/>
    <lineage>
        <taxon>Bacteria</taxon>
        <taxon>Bacillati</taxon>
        <taxon>Bacillota</taxon>
        <taxon>Clostridia</taxon>
        <taxon>Thermosediminibacterales</taxon>
        <taxon>Thermosediminibacteraceae</taxon>
        <taxon>Caldanaerovirga</taxon>
    </lineage>
</organism>
<keyword evidence="6" id="KW-1185">Reference proteome</keyword>
<dbReference type="Pfam" id="PF25917">
    <property type="entry name" value="BSH_RND"/>
    <property type="match status" value="1"/>
</dbReference>
<dbReference type="EMBL" id="FRCR01000003">
    <property type="protein sequence ID" value="SHM28853.1"/>
    <property type="molecule type" value="Genomic_DNA"/>
</dbReference>
<dbReference type="InterPro" id="IPR058637">
    <property type="entry name" value="YknX-like_C"/>
</dbReference>
<dbReference type="Gene3D" id="2.40.420.20">
    <property type="match status" value="1"/>
</dbReference>
<sequence length="419" mass="47332">MKWKFFAFSAILILILALVFYEKNRAIEVEIIEIQPVTLAKTIKEVGKIVPKVEYTIQSVVAGKIIRMYVEEGHEVKTGQVLAEVDSKELEFQLKQLQAELKVLKAQEALSFRKPLDSEVKTQELQVEEAKKDFEAQESEFKRIKELYSQGAVTLKEYESIKNMLEKAKINLQRQQEALKLLYESRNPTEESRTYYAGRIEALEAQIDLLKYKIERCKVTSPIDGIVAELSTKLQDVVSPGTKFMKIFKSGEYLLEVFIPADFAPNINPGMEVKLIQGTNGKELISKGVVEKIAPSAVEKISALGIEEQRIKVTVKPFTAETSKLIPGMVIDVEFTIQEKKEVLAVPKTSLFPYGDGDAVWTVEHGRAKIMPVKTGFESDNFVVIEEGLKEKDLVILNPQTPGLKEGRKIRLKLAKLEI</sequence>
<protein>
    <submittedName>
        <fullName evidence="5">HlyD family secretion protein</fullName>
    </submittedName>
</protein>
<dbReference type="AlphaFoldDB" id="A0A1M7HKJ1"/>
<dbReference type="InterPro" id="IPR058625">
    <property type="entry name" value="MdtA-like_BSH"/>
</dbReference>
<dbReference type="Gene3D" id="1.10.287.470">
    <property type="entry name" value="Helix hairpin bin"/>
    <property type="match status" value="1"/>
</dbReference>
<evidence type="ECO:0000259" key="3">
    <source>
        <dbReference type="Pfam" id="PF25917"/>
    </source>
</evidence>
<evidence type="ECO:0000256" key="2">
    <source>
        <dbReference type="SAM" id="Coils"/>
    </source>
</evidence>
<evidence type="ECO:0000313" key="5">
    <source>
        <dbReference type="EMBL" id="SHM28853.1"/>
    </source>
</evidence>
<dbReference type="PANTHER" id="PTHR30469:SF15">
    <property type="entry name" value="HLYD FAMILY OF SECRETION PROTEINS"/>
    <property type="match status" value="1"/>
</dbReference>
<dbReference type="STRING" id="447595.SAMN05660826_00683"/>
<dbReference type="Gene3D" id="2.40.50.100">
    <property type="match status" value="1"/>
</dbReference>
<keyword evidence="2" id="KW-0175">Coiled coil</keyword>
<dbReference type="Pfam" id="PF25989">
    <property type="entry name" value="YknX_C"/>
    <property type="match status" value="1"/>
</dbReference>